<feature type="region of interest" description="Disordered" evidence="1">
    <location>
        <begin position="1"/>
        <end position="104"/>
    </location>
</feature>
<reference evidence="4" key="1">
    <citation type="submission" date="2017-02" db="UniProtKB">
        <authorList>
            <consortium name="WormBaseParasite"/>
        </authorList>
    </citation>
    <scope>IDENTIFICATION</scope>
</reference>
<feature type="compositionally biased region" description="Low complexity" evidence="1">
    <location>
        <begin position="565"/>
        <end position="588"/>
    </location>
</feature>
<reference evidence="2 3" key="2">
    <citation type="submission" date="2018-10" db="EMBL/GenBank/DDBJ databases">
        <authorList>
            <consortium name="Pathogen Informatics"/>
        </authorList>
    </citation>
    <scope>NUCLEOTIDE SEQUENCE [LARGE SCALE GENOMIC DNA]</scope>
</reference>
<evidence type="ECO:0000313" key="4">
    <source>
        <dbReference type="WBParaSite" id="EVEC_0000378701-mRNA-1"/>
    </source>
</evidence>
<dbReference type="EMBL" id="UXUI01007608">
    <property type="protein sequence ID" value="VDD88352.1"/>
    <property type="molecule type" value="Genomic_DNA"/>
</dbReference>
<evidence type="ECO:0000313" key="2">
    <source>
        <dbReference type="EMBL" id="VDD88352.1"/>
    </source>
</evidence>
<feature type="compositionally biased region" description="Low complexity" evidence="1">
    <location>
        <begin position="207"/>
        <end position="225"/>
    </location>
</feature>
<evidence type="ECO:0000256" key="1">
    <source>
        <dbReference type="SAM" id="MobiDB-lite"/>
    </source>
</evidence>
<feature type="compositionally biased region" description="Polar residues" evidence="1">
    <location>
        <begin position="116"/>
        <end position="128"/>
    </location>
</feature>
<sequence>MQQTGGDGNAATVGNSLKFVERRANQPESAIAATKAVHEPSHRTARHSTNSPHNRSGGDELRGSTRTGSPHTGSRVQSNTLIRASSSSSSTTSCPQKTKHSSTVNSLRSFQKNFDNAYQPNQAPQSHSSVEDAQANVSSNSSGVNTGTAQQPINAWMKGPPSSIRSPPSQSAQQNVNNKGATTSETAAPALPTEISQKSRDETPVQAVPVSSVTTAHSSSASSTSLPQSTGNADSTRRMSGSGPSSPPATQTVVTNHGTCVQQMTSVSSTAGTPVLSTNGSSSSIAPIDPQPSISSSASSTGNTSTPQPSGKKFEFNPDATPFTPRFATSHTSTPRSTPAPAPAAAVHATHPVHQLSVNPAQNISVAQSIPSGVITQPNPPFSFTPNTGVYSPLHMYYSAQPVLPMGTQIAQVSASPAAAGVAGGPMVAGGASVPGGRTGQVTASTAGPRRAQLFSGGPLYISNAVPYGPPVIPQYPVNIFTSPFQQLSVGTASIPPPTVPPPASSSVAVGAASQPLQILPTQQQHSQAAYATRQYYQPSQNCLVAAAPAPRGYAPQHQTIEYNGNGQQPSSAASSNGNGSNGHNSQPATPGPQPIASPAQIFNEHVGKLPLSPLLHVAHEMICLCVANFYSNVAYPSATNTPQPAHSFLMQIQSGPSHHPQHMYVQPPSAFYEVARFLVVSASCRFVSLGRAALLVRVVYNSFASICSVFNVFLVAWGLDSQLYELQSYLALFQFPFVPNPSYMMYNPQQVMQLSAIPSAPISLSQPSQPVTIDHYPNMNETHSTSQHNANSQTHGSMPSQQYLSTDQAYGQYLHGS</sequence>
<feature type="compositionally biased region" description="Polar residues" evidence="1">
    <location>
        <begin position="266"/>
        <end position="280"/>
    </location>
</feature>
<gene>
    <name evidence="2" type="ORF">EVEC_LOCUS3495</name>
</gene>
<feature type="compositionally biased region" description="Polar residues" evidence="1">
    <location>
        <begin position="64"/>
        <end position="84"/>
    </location>
</feature>
<feature type="region of interest" description="Disordered" evidence="1">
    <location>
        <begin position="556"/>
        <end position="598"/>
    </location>
</feature>
<name>A0A0N4V1G1_ENTVE</name>
<feature type="compositionally biased region" description="Low complexity" evidence="1">
    <location>
        <begin position="135"/>
        <end position="149"/>
    </location>
</feature>
<dbReference type="STRING" id="51028.A0A0N4V1G1"/>
<feature type="region of interest" description="Disordered" evidence="1">
    <location>
        <begin position="774"/>
        <end position="802"/>
    </location>
</feature>
<dbReference type="AlphaFoldDB" id="A0A0N4V1G1"/>
<dbReference type="WBParaSite" id="EVEC_0000378701-mRNA-1">
    <property type="protein sequence ID" value="EVEC_0000378701-mRNA-1"/>
    <property type="gene ID" value="EVEC_0000378701"/>
</dbReference>
<accession>A0A0N4V1G1</accession>
<feature type="compositionally biased region" description="Low complexity" evidence="1">
    <location>
        <begin position="160"/>
        <end position="174"/>
    </location>
</feature>
<proteinExistence type="predicted"/>
<feature type="compositionally biased region" description="Polar residues" evidence="1">
    <location>
        <begin position="175"/>
        <end position="186"/>
    </location>
</feature>
<evidence type="ECO:0000313" key="3">
    <source>
        <dbReference type="Proteomes" id="UP000274131"/>
    </source>
</evidence>
<organism evidence="4">
    <name type="scientific">Enterobius vermicularis</name>
    <name type="common">Human pinworm</name>
    <dbReference type="NCBI Taxonomy" id="51028"/>
    <lineage>
        <taxon>Eukaryota</taxon>
        <taxon>Metazoa</taxon>
        <taxon>Ecdysozoa</taxon>
        <taxon>Nematoda</taxon>
        <taxon>Chromadorea</taxon>
        <taxon>Rhabditida</taxon>
        <taxon>Spirurina</taxon>
        <taxon>Oxyuridomorpha</taxon>
        <taxon>Oxyuroidea</taxon>
        <taxon>Oxyuridae</taxon>
        <taxon>Enterobius</taxon>
    </lineage>
</organism>
<feature type="region of interest" description="Disordered" evidence="1">
    <location>
        <begin position="116"/>
        <end position="253"/>
    </location>
</feature>
<feature type="compositionally biased region" description="Low complexity" evidence="1">
    <location>
        <begin position="328"/>
        <end position="346"/>
    </location>
</feature>
<feature type="compositionally biased region" description="Polar residues" evidence="1">
    <location>
        <begin position="780"/>
        <end position="802"/>
    </location>
</feature>
<dbReference type="Proteomes" id="UP000274131">
    <property type="component" value="Unassembled WGS sequence"/>
</dbReference>
<feature type="compositionally biased region" description="Low complexity" evidence="1">
    <location>
        <begin position="281"/>
        <end position="300"/>
    </location>
</feature>
<feature type="region of interest" description="Disordered" evidence="1">
    <location>
        <begin position="266"/>
        <end position="346"/>
    </location>
</feature>
<keyword evidence="3" id="KW-1185">Reference proteome</keyword>
<protein>
    <submittedName>
        <fullName evidence="4">MI domain-containing protein</fullName>
    </submittedName>
</protein>